<sequence length="337" mass="39069">MPVGYQPPKFQQFDGKGSLKQHVVHFIETCNNAGTYGDYLIKQFLGSLKGNAFDWYTDIESEFLNRFYSTRRTVSMVELTNTHQRNEESVFNFINRWRHASLNCKDRLSEASGIEMCIQGMHWGLHYILQGIKPKTFEELATRAYDMELSMSLVGTEAPPVHELRKVKERQEFKKVGKYLPKTENKESMNVNASHVKFTTRVGNTQNAKATSFKGRTNQKLTLKEMQRKDYPFLDSGMKLFELPEIKRPDEAGRSDDPKYCKYHRLVRYPIEKCFVFKDKIMDLAREGKIELEDEKLSSNQPLDVNNLLYLPILSYVASVGEGSTREDEDQVDDLDD</sequence>
<reference evidence="2 3" key="1">
    <citation type="submission" date="2023-10" db="EMBL/GenBank/DDBJ databases">
        <title>Genome-Wide Identification Analysis in wild type Solanum Pinnatisectum Reveals Some Genes Defensing Phytophthora Infestans.</title>
        <authorList>
            <person name="Sun C."/>
        </authorList>
    </citation>
    <scope>NUCLEOTIDE SEQUENCE [LARGE SCALE GENOMIC DNA]</scope>
    <source>
        <strain evidence="2">LQN</strain>
        <tissue evidence="2">Leaf</tissue>
    </source>
</reference>
<dbReference type="Proteomes" id="UP001311915">
    <property type="component" value="Unassembled WGS sequence"/>
</dbReference>
<feature type="domain" description="Retrotransposon gag" evidence="1">
    <location>
        <begin position="50"/>
        <end position="122"/>
    </location>
</feature>
<name>A0AAV9L0H8_9SOLN</name>
<dbReference type="PANTHER" id="PTHR33437">
    <property type="entry name" value="OS06G0361200 PROTEIN"/>
    <property type="match status" value="1"/>
</dbReference>
<proteinExistence type="predicted"/>
<keyword evidence="3" id="KW-1185">Reference proteome</keyword>
<dbReference type="AlphaFoldDB" id="A0AAV9L0H8"/>
<protein>
    <recommendedName>
        <fullName evidence="1">Retrotransposon gag domain-containing protein</fullName>
    </recommendedName>
</protein>
<accession>A0AAV9L0H8</accession>
<organism evidence="2 3">
    <name type="scientific">Solanum pinnatisectum</name>
    <name type="common">tansyleaf nightshade</name>
    <dbReference type="NCBI Taxonomy" id="50273"/>
    <lineage>
        <taxon>Eukaryota</taxon>
        <taxon>Viridiplantae</taxon>
        <taxon>Streptophyta</taxon>
        <taxon>Embryophyta</taxon>
        <taxon>Tracheophyta</taxon>
        <taxon>Spermatophyta</taxon>
        <taxon>Magnoliopsida</taxon>
        <taxon>eudicotyledons</taxon>
        <taxon>Gunneridae</taxon>
        <taxon>Pentapetalae</taxon>
        <taxon>asterids</taxon>
        <taxon>lamiids</taxon>
        <taxon>Solanales</taxon>
        <taxon>Solanaceae</taxon>
        <taxon>Solanoideae</taxon>
        <taxon>Solaneae</taxon>
        <taxon>Solanum</taxon>
    </lineage>
</organism>
<evidence type="ECO:0000313" key="3">
    <source>
        <dbReference type="Proteomes" id="UP001311915"/>
    </source>
</evidence>
<evidence type="ECO:0000259" key="1">
    <source>
        <dbReference type="Pfam" id="PF03732"/>
    </source>
</evidence>
<dbReference type="InterPro" id="IPR005162">
    <property type="entry name" value="Retrotrans_gag_dom"/>
</dbReference>
<comment type="caution">
    <text evidence="2">The sequence shown here is derived from an EMBL/GenBank/DDBJ whole genome shotgun (WGS) entry which is preliminary data.</text>
</comment>
<gene>
    <name evidence="2" type="ORF">R3W88_016662</name>
</gene>
<evidence type="ECO:0000313" key="2">
    <source>
        <dbReference type="EMBL" id="KAK4718324.1"/>
    </source>
</evidence>
<dbReference type="EMBL" id="JAWPEI010000008">
    <property type="protein sequence ID" value="KAK4718324.1"/>
    <property type="molecule type" value="Genomic_DNA"/>
</dbReference>
<dbReference type="Pfam" id="PF03732">
    <property type="entry name" value="Retrotrans_gag"/>
    <property type="match status" value="1"/>
</dbReference>
<dbReference type="PANTHER" id="PTHR33437:SF2">
    <property type="entry name" value="OS06G0361200 PROTEIN"/>
    <property type="match status" value="1"/>
</dbReference>